<evidence type="ECO:0000313" key="12">
    <source>
        <dbReference type="EnsemblPlants" id="KQL00652"/>
    </source>
</evidence>
<comment type="pathway">
    <text evidence="4">Secondary metabolite biosynthesis; terpenoid biosynthesis.</text>
</comment>
<dbReference type="InParanoid" id="K3YM83"/>
<dbReference type="InterPro" id="IPR001906">
    <property type="entry name" value="Terpene_synth_N"/>
</dbReference>
<dbReference type="CDD" id="cd00684">
    <property type="entry name" value="Terpene_cyclase_plant_C1"/>
    <property type="match status" value="1"/>
</dbReference>
<dbReference type="eggNOG" id="ENOG502QUCN">
    <property type="taxonomic scope" value="Eukaryota"/>
</dbReference>
<organism evidence="12 13">
    <name type="scientific">Setaria italica</name>
    <name type="common">Foxtail millet</name>
    <name type="synonym">Panicum italicum</name>
    <dbReference type="NCBI Taxonomy" id="4555"/>
    <lineage>
        <taxon>Eukaryota</taxon>
        <taxon>Viridiplantae</taxon>
        <taxon>Streptophyta</taxon>
        <taxon>Embryophyta</taxon>
        <taxon>Tracheophyta</taxon>
        <taxon>Spermatophyta</taxon>
        <taxon>Magnoliopsida</taxon>
        <taxon>Liliopsida</taxon>
        <taxon>Poales</taxon>
        <taxon>Poaceae</taxon>
        <taxon>PACMAD clade</taxon>
        <taxon>Panicoideae</taxon>
        <taxon>Panicodae</taxon>
        <taxon>Paniceae</taxon>
        <taxon>Cenchrinae</taxon>
        <taxon>Setaria</taxon>
    </lineage>
</organism>
<proteinExistence type="inferred from homology"/>
<evidence type="ECO:0000256" key="2">
    <source>
        <dbReference type="ARBA" id="ARBA00001946"/>
    </source>
</evidence>
<dbReference type="AlphaFoldDB" id="K3YM83"/>
<keyword evidence="7" id="KW-0963">Cytoplasm</keyword>
<dbReference type="PANTHER" id="PTHR31225">
    <property type="entry name" value="OS04G0344100 PROTEIN-RELATED"/>
    <property type="match status" value="1"/>
</dbReference>
<dbReference type="GO" id="GO:0010333">
    <property type="term" value="F:terpene synthase activity"/>
    <property type="evidence" value="ECO:0000318"/>
    <property type="project" value="GO_Central"/>
</dbReference>
<keyword evidence="9" id="KW-0460">Magnesium</keyword>
<dbReference type="GO" id="GO:0005737">
    <property type="term" value="C:cytoplasm"/>
    <property type="evidence" value="ECO:0007669"/>
    <property type="project" value="UniProtKB-SubCell"/>
</dbReference>
<evidence type="ECO:0000256" key="5">
    <source>
        <dbReference type="ARBA" id="ARBA00006333"/>
    </source>
</evidence>
<comment type="subcellular location">
    <subcellularLocation>
        <location evidence="3">Cytoplasm</location>
    </subcellularLocation>
</comment>
<dbReference type="PANTHER" id="PTHR31225:SF168">
    <property type="entry name" value="INACTIVE SESQUITHUJENE SYNTHASE"/>
    <property type="match status" value="1"/>
</dbReference>
<name>K3YM83_SETIT</name>
<evidence type="ECO:0000256" key="7">
    <source>
        <dbReference type="ARBA" id="ARBA00022490"/>
    </source>
</evidence>
<keyword evidence="8" id="KW-0479">Metal-binding</keyword>
<dbReference type="Pfam" id="PF01397">
    <property type="entry name" value="Terpene_synth"/>
    <property type="match status" value="1"/>
</dbReference>
<keyword evidence="13" id="KW-1185">Reference proteome</keyword>
<dbReference type="GO" id="GO:0046872">
    <property type="term" value="F:metal ion binding"/>
    <property type="evidence" value="ECO:0007669"/>
    <property type="project" value="UniProtKB-KW"/>
</dbReference>
<comment type="similarity">
    <text evidence="5">Belongs to the terpene synthase family.</text>
</comment>
<dbReference type="EMBL" id="AGNK02003541">
    <property type="status" value="NOT_ANNOTATED_CDS"/>
    <property type="molecule type" value="Genomic_DNA"/>
</dbReference>
<accession>K3YM83</accession>
<dbReference type="GO" id="GO:0046246">
    <property type="term" value="P:terpene biosynthetic process"/>
    <property type="evidence" value="ECO:0000318"/>
    <property type="project" value="GO_Central"/>
</dbReference>
<reference evidence="12" key="2">
    <citation type="submission" date="2018-08" db="UniProtKB">
        <authorList>
            <consortium name="EnsemblPlants"/>
        </authorList>
    </citation>
    <scope>IDENTIFICATION</scope>
    <source>
        <strain evidence="12">Yugu1</strain>
    </source>
</reference>
<dbReference type="InterPro" id="IPR036965">
    <property type="entry name" value="Terpene_synth_N_sf"/>
</dbReference>
<comment type="cofactor">
    <cofactor evidence="1">
        <name>Mn(2+)</name>
        <dbReference type="ChEBI" id="CHEBI:29035"/>
    </cofactor>
</comment>
<evidence type="ECO:0000259" key="11">
    <source>
        <dbReference type="Pfam" id="PF01397"/>
    </source>
</evidence>
<evidence type="ECO:0000256" key="6">
    <source>
        <dbReference type="ARBA" id="ARBA00011245"/>
    </source>
</evidence>
<dbReference type="Gramene" id="KQL00652">
    <property type="protein sequence ID" value="KQL00652"/>
    <property type="gene ID" value="SETIT_015362mg"/>
</dbReference>
<dbReference type="Pfam" id="PF19086">
    <property type="entry name" value="Terpene_syn_C_2"/>
    <property type="match status" value="1"/>
</dbReference>
<keyword evidence="10" id="KW-0464">Manganese</keyword>
<dbReference type="Gene3D" id="1.50.10.130">
    <property type="entry name" value="Terpene synthase, N-terminal domain"/>
    <property type="match status" value="1"/>
</dbReference>
<dbReference type="InterPro" id="IPR044814">
    <property type="entry name" value="Terpene_cyclase_plant_C1"/>
</dbReference>
<evidence type="ECO:0000256" key="9">
    <source>
        <dbReference type="ARBA" id="ARBA00022842"/>
    </source>
</evidence>
<dbReference type="SFLD" id="SFLDG01019">
    <property type="entry name" value="Terpene_Cyclase_Like_1_C_Termi"/>
    <property type="match status" value="1"/>
</dbReference>
<dbReference type="Gene3D" id="1.10.600.10">
    <property type="entry name" value="Farnesyl Diphosphate Synthase"/>
    <property type="match status" value="1"/>
</dbReference>
<dbReference type="STRING" id="4555.K3YM83"/>
<dbReference type="InterPro" id="IPR050148">
    <property type="entry name" value="Terpene_synthase-like"/>
</dbReference>
<evidence type="ECO:0000256" key="1">
    <source>
        <dbReference type="ARBA" id="ARBA00001936"/>
    </source>
</evidence>
<feature type="domain" description="Terpene synthase N-terminal" evidence="11">
    <location>
        <begin position="28"/>
        <end position="196"/>
    </location>
</feature>
<dbReference type="InterPro" id="IPR008949">
    <property type="entry name" value="Isoprenoid_synthase_dom_sf"/>
</dbReference>
<dbReference type="Proteomes" id="UP000004995">
    <property type="component" value="Unassembled WGS sequence"/>
</dbReference>
<evidence type="ECO:0000256" key="8">
    <source>
        <dbReference type="ARBA" id="ARBA00022723"/>
    </source>
</evidence>
<dbReference type="OMA" id="KECIKTT"/>
<evidence type="ECO:0000256" key="4">
    <source>
        <dbReference type="ARBA" id="ARBA00004721"/>
    </source>
</evidence>
<dbReference type="EnsemblPlants" id="KQL00652">
    <property type="protein sequence ID" value="KQL00652"/>
    <property type="gene ID" value="SETIT_015362mg"/>
</dbReference>
<dbReference type="SFLD" id="SFLDS00005">
    <property type="entry name" value="Isoprenoid_Synthase_Type_I"/>
    <property type="match status" value="1"/>
</dbReference>
<dbReference type="GO" id="GO:0016102">
    <property type="term" value="P:diterpenoid biosynthetic process"/>
    <property type="evidence" value="ECO:0007669"/>
    <property type="project" value="InterPro"/>
</dbReference>
<protein>
    <recommendedName>
        <fullName evidence="11">Terpene synthase N-terminal domain-containing protein</fullName>
    </recommendedName>
</protein>
<dbReference type="InterPro" id="IPR008930">
    <property type="entry name" value="Terpenoid_cyclase/PrenylTrfase"/>
</dbReference>
<comment type="cofactor">
    <cofactor evidence="2">
        <name>Mg(2+)</name>
        <dbReference type="ChEBI" id="CHEBI:18420"/>
    </cofactor>
</comment>
<reference evidence="13" key="1">
    <citation type="journal article" date="2012" name="Nat. Biotechnol.">
        <title>Reference genome sequence of the model plant Setaria.</title>
        <authorList>
            <person name="Bennetzen J.L."/>
            <person name="Schmutz J."/>
            <person name="Wang H."/>
            <person name="Percifield R."/>
            <person name="Hawkins J."/>
            <person name="Pontaroli A.C."/>
            <person name="Estep M."/>
            <person name="Feng L."/>
            <person name="Vaughn J.N."/>
            <person name="Grimwood J."/>
            <person name="Jenkins J."/>
            <person name="Barry K."/>
            <person name="Lindquist E."/>
            <person name="Hellsten U."/>
            <person name="Deshpande S."/>
            <person name="Wang X."/>
            <person name="Wu X."/>
            <person name="Mitros T."/>
            <person name="Triplett J."/>
            <person name="Yang X."/>
            <person name="Ye C.Y."/>
            <person name="Mauro-Herrera M."/>
            <person name="Wang L."/>
            <person name="Li P."/>
            <person name="Sharma M."/>
            <person name="Sharma R."/>
            <person name="Ronald P.C."/>
            <person name="Panaud O."/>
            <person name="Kellogg E.A."/>
            <person name="Brutnell T.P."/>
            <person name="Doust A.N."/>
            <person name="Tuskan G.A."/>
            <person name="Rokhsar D."/>
            <person name="Devos K.M."/>
        </authorList>
    </citation>
    <scope>NUCLEOTIDE SEQUENCE [LARGE SCALE GENOMIC DNA]</scope>
    <source>
        <strain evidence="13">cv. Yugu1</strain>
    </source>
</reference>
<dbReference type="SUPFAM" id="SSF48576">
    <property type="entry name" value="Terpenoid synthases"/>
    <property type="match status" value="1"/>
</dbReference>
<sequence length="567" mass="65517">MPSSSPPALLHSSDAEGLRNYTKFHPSIWGDFFLTYQPPTAPQSESMKERAGVLREKVREILKSPKELPETLNLIITLQRLGLDSYYESEIDELLHGVYNSDCYDEKDLNLVSLRFYLLRKNGYNVSSDVFLKFITKDGNFVDADTRSLLSLYNAAYLRTRDEKVLDEAISYTTCRLQDALQYLKSPLATEVSSSLDIPLFKKVGIIEARNYIPIYEKESTRNEVVLKFAKLNFNLQQLDFCQEIKECMMWWKDIHAKSKLSFVRDRIVELYFWMNNACYYPTCSLSRIVLTKTTAIVTILDDIFDTYGTNEECMQIAEAIYRWDESAVHLLPEYVKGFYLCLLETFISFEDELGPEKSYLVFYLKERAIIVHILGPSTAQADHNDLAMKHLVHLYCKELKWREENYVPSMSEHLQVTMESVGSAALTCAAFVGMGDIITKEVFEWILSYPQFFKSFAIFVRLANDLVSTQREQTGDHSPSSIQCYMKEHGTTMQDAYKKIKQLSEDSWKDMIQGSLVLEDQPKVVPRTVLDLSRTAVYMYKQCDAFTTSEILQEMIKLLFVEPIPE</sequence>
<dbReference type="HOGENOM" id="CLU_003125_7_2_1"/>
<dbReference type="InterPro" id="IPR034741">
    <property type="entry name" value="Terpene_cyclase-like_1_C"/>
</dbReference>
<evidence type="ECO:0000256" key="3">
    <source>
        <dbReference type="ARBA" id="ARBA00004496"/>
    </source>
</evidence>
<evidence type="ECO:0000313" key="13">
    <source>
        <dbReference type="Proteomes" id="UP000004995"/>
    </source>
</evidence>
<comment type="subunit">
    <text evidence="6">Monomer.</text>
</comment>
<dbReference type="SUPFAM" id="SSF48239">
    <property type="entry name" value="Terpenoid cyclases/Protein prenyltransferases"/>
    <property type="match status" value="1"/>
</dbReference>
<evidence type="ECO:0000256" key="10">
    <source>
        <dbReference type="ARBA" id="ARBA00023211"/>
    </source>
</evidence>